<dbReference type="Proteomes" id="UP000593818">
    <property type="component" value="Chromosome"/>
</dbReference>
<accession>A0A7M2XSG9</accession>
<name>A0A7M2XSG9_9NOCA</name>
<evidence type="ECO:0000313" key="1">
    <source>
        <dbReference type="EMBL" id="QOW00827.1"/>
    </source>
</evidence>
<reference evidence="1 2" key="1">
    <citation type="submission" date="2020-10" db="EMBL/GenBank/DDBJ databases">
        <title>Whole genome sequence of oil-degrading bacteria Rhodococcus pyridinivorans strain 5Ap.</title>
        <authorList>
            <person name="Akhremchuk A.E."/>
            <person name="Valentovich L.N."/>
            <person name="Charniauskaya M.I."/>
            <person name="Bukliarevich H.A."/>
            <person name="Titok M.A."/>
        </authorList>
    </citation>
    <scope>NUCLEOTIDE SEQUENCE [LARGE SCALE GENOMIC DNA]</scope>
    <source>
        <strain evidence="1 2">5Ap</strain>
    </source>
</reference>
<keyword evidence="2" id="KW-1185">Reference proteome</keyword>
<dbReference type="AlphaFoldDB" id="A0A7M2XSG9"/>
<evidence type="ECO:0000313" key="2">
    <source>
        <dbReference type="Proteomes" id="UP000593818"/>
    </source>
</evidence>
<dbReference type="EMBL" id="CP063450">
    <property type="protein sequence ID" value="QOW00827.1"/>
    <property type="molecule type" value="Genomic_DNA"/>
</dbReference>
<proteinExistence type="predicted"/>
<sequence length="82" mass="9148">MMFDEGTHKSGGAFEQCLIVDDIRFVRSALKSEHVRAAAAKFNLDLMRKRQSAYKPSHCRQLAAAALASFAELPSRHSDAKR</sequence>
<dbReference type="RefSeq" id="WP_193903710.1">
    <property type="nucleotide sequence ID" value="NZ_CP063450.1"/>
</dbReference>
<organism evidence="1 2">
    <name type="scientific">Rhodococcus pyridinivorans</name>
    <dbReference type="NCBI Taxonomy" id="103816"/>
    <lineage>
        <taxon>Bacteria</taxon>
        <taxon>Bacillati</taxon>
        <taxon>Actinomycetota</taxon>
        <taxon>Actinomycetes</taxon>
        <taxon>Mycobacteriales</taxon>
        <taxon>Nocardiaceae</taxon>
        <taxon>Rhodococcus</taxon>
    </lineage>
</organism>
<gene>
    <name evidence="1" type="ORF">INP59_11245</name>
</gene>
<protein>
    <submittedName>
        <fullName evidence="1">Uncharacterized protein</fullName>
    </submittedName>
</protein>